<dbReference type="InterPro" id="IPR002699">
    <property type="entry name" value="V_ATPase_D"/>
</dbReference>
<sequence length="202" mass="22670">MTDLRVPPGRAGRLRLRHSLDVALRGADLLDRKLHVLRIRHEELLRAEAAAREEWHARLREAETWLRRGLLLGGEDALEPGPAARVEFTWTTTMGVRHPAGAVCTVPGRDPDDPAPGNTALVHAETHYARAVEAAAQYAVARAAARALGEEVRRTRQRVRALRRHWVPRLETALSQADAALEQGEHEDAVRRRWAARTQRDT</sequence>
<evidence type="ECO:0000313" key="5">
    <source>
        <dbReference type="Proteomes" id="UP001241926"/>
    </source>
</evidence>
<evidence type="ECO:0000256" key="1">
    <source>
        <dbReference type="ARBA" id="ARBA00005850"/>
    </source>
</evidence>
<comment type="caution">
    <text evidence="4">The sequence shown here is derived from an EMBL/GenBank/DDBJ whole genome shotgun (WGS) entry which is preliminary data.</text>
</comment>
<dbReference type="Pfam" id="PF01813">
    <property type="entry name" value="ATP-synt_D"/>
    <property type="match status" value="1"/>
</dbReference>
<reference evidence="4 5" key="1">
    <citation type="submission" date="2023-05" db="EMBL/GenBank/DDBJ databases">
        <title>Streptomyces fuscus sp. nov., a brown-black pigment producing actinomyces isolated from dry sand of Sea duck farm.</title>
        <authorList>
            <person name="Xie J."/>
            <person name="Shen N."/>
        </authorList>
    </citation>
    <scope>NUCLEOTIDE SEQUENCE [LARGE SCALE GENOMIC DNA]</scope>
    <source>
        <strain evidence="4 5">GXMU-J15</strain>
    </source>
</reference>
<keyword evidence="5" id="KW-1185">Reference proteome</keyword>
<organism evidence="4 5">
    <name type="scientific">Streptomyces fuscus</name>
    <dbReference type="NCBI Taxonomy" id="3048495"/>
    <lineage>
        <taxon>Bacteria</taxon>
        <taxon>Bacillati</taxon>
        <taxon>Actinomycetota</taxon>
        <taxon>Actinomycetes</taxon>
        <taxon>Kitasatosporales</taxon>
        <taxon>Streptomycetaceae</taxon>
        <taxon>Streptomyces</taxon>
    </lineage>
</organism>
<dbReference type="Proteomes" id="UP001241926">
    <property type="component" value="Unassembled WGS sequence"/>
</dbReference>
<evidence type="ECO:0000256" key="2">
    <source>
        <dbReference type="ARBA" id="ARBA00022448"/>
    </source>
</evidence>
<keyword evidence="2" id="KW-0813">Transport</keyword>
<accession>A0ABT7ITQ9</accession>
<dbReference type="RefSeq" id="WP_093722884.1">
    <property type="nucleotide sequence ID" value="NZ_JASJUS010000001.1"/>
</dbReference>
<name>A0ABT7ITQ9_9ACTN</name>
<keyword evidence="3" id="KW-0406">Ion transport</keyword>
<dbReference type="PANTHER" id="PTHR11671">
    <property type="entry name" value="V-TYPE ATP SYNTHASE SUBUNIT D"/>
    <property type="match status" value="1"/>
</dbReference>
<dbReference type="Gene3D" id="1.10.287.3240">
    <property type="match status" value="1"/>
</dbReference>
<proteinExistence type="inferred from homology"/>
<evidence type="ECO:0000256" key="3">
    <source>
        <dbReference type="ARBA" id="ARBA00023065"/>
    </source>
</evidence>
<dbReference type="EMBL" id="JASJUS010000001">
    <property type="protein sequence ID" value="MDL2074897.1"/>
    <property type="molecule type" value="Genomic_DNA"/>
</dbReference>
<comment type="similarity">
    <text evidence="1">Belongs to the V-ATPase D subunit family.</text>
</comment>
<gene>
    <name evidence="4" type="ORF">QNN03_00430</name>
</gene>
<protein>
    <submittedName>
        <fullName evidence="4">V-type ATP synthase subunit D</fullName>
    </submittedName>
</protein>
<evidence type="ECO:0000313" key="4">
    <source>
        <dbReference type="EMBL" id="MDL2074897.1"/>
    </source>
</evidence>